<dbReference type="AlphaFoldDB" id="A0A1V6RS98"/>
<reference evidence="3" key="1">
    <citation type="journal article" date="2017" name="Nat. Microbiol.">
        <title>Global analysis of biosynthetic gene clusters reveals vast potential of secondary metabolite production in Penicillium species.</title>
        <authorList>
            <person name="Nielsen J.C."/>
            <person name="Grijseels S."/>
            <person name="Prigent S."/>
            <person name="Ji B."/>
            <person name="Dainat J."/>
            <person name="Nielsen K.F."/>
            <person name="Frisvad J.C."/>
            <person name="Workman M."/>
            <person name="Nielsen J."/>
        </authorList>
    </citation>
    <scope>NUCLEOTIDE SEQUENCE [LARGE SCALE GENOMIC DNA]</scope>
    <source>
        <strain evidence="3">IBT 29486</strain>
    </source>
</reference>
<dbReference type="PANTHER" id="PTHR46411:SF4">
    <property type="entry name" value="AAA+ ATPASE DOMAIN-CONTAINING PROTEIN"/>
    <property type="match status" value="1"/>
</dbReference>
<evidence type="ECO:0000259" key="1">
    <source>
        <dbReference type="Pfam" id="PF22942"/>
    </source>
</evidence>
<dbReference type="InterPro" id="IPR054289">
    <property type="entry name" value="DUF7025"/>
</dbReference>
<dbReference type="Proteomes" id="UP000191518">
    <property type="component" value="Unassembled WGS sequence"/>
</dbReference>
<dbReference type="PANTHER" id="PTHR46411">
    <property type="entry name" value="FAMILY ATPASE, PUTATIVE-RELATED"/>
    <property type="match status" value="1"/>
</dbReference>
<evidence type="ECO:0000313" key="2">
    <source>
        <dbReference type="EMBL" id="OQE04652.1"/>
    </source>
</evidence>
<accession>A0A1V6RS98</accession>
<gene>
    <name evidence="2" type="ORF">PENVUL_c031G07374</name>
</gene>
<comment type="caution">
    <text evidence="2">The sequence shown here is derived from an EMBL/GenBank/DDBJ whole genome shotgun (WGS) entry which is preliminary data.</text>
</comment>
<name>A0A1V6RS98_9EURO</name>
<dbReference type="STRING" id="29845.A0A1V6RS98"/>
<evidence type="ECO:0000313" key="3">
    <source>
        <dbReference type="Proteomes" id="UP000191518"/>
    </source>
</evidence>
<organism evidence="2 3">
    <name type="scientific">Penicillium vulpinum</name>
    <dbReference type="NCBI Taxonomy" id="29845"/>
    <lineage>
        <taxon>Eukaryota</taxon>
        <taxon>Fungi</taxon>
        <taxon>Dikarya</taxon>
        <taxon>Ascomycota</taxon>
        <taxon>Pezizomycotina</taxon>
        <taxon>Eurotiomycetes</taxon>
        <taxon>Eurotiomycetidae</taxon>
        <taxon>Eurotiales</taxon>
        <taxon>Aspergillaceae</taxon>
        <taxon>Penicillium</taxon>
    </lineage>
</organism>
<dbReference type="EMBL" id="MDYP01000031">
    <property type="protein sequence ID" value="OQE04652.1"/>
    <property type="molecule type" value="Genomic_DNA"/>
</dbReference>
<proteinExistence type="predicted"/>
<protein>
    <recommendedName>
        <fullName evidence="1">DUF7025 domain-containing protein</fullName>
    </recommendedName>
</protein>
<keyword evidence="3" id="KW-1185">Reference proteome</keyword>
<dbReference type="Pfam" id="PF22942">
    <property type="entry name" value="DUF7025"/>
    <property type="match status" value="1"/>
</dbReference>
<feature type="domain" description="DUF7025" evidence="1">
    <location>
        <begin position="148"/>
        <end position="220"/>
    </location>
</feature>
<sequence>MDSTEDMTGEKCEFKVYRHSLKKDGNIFIETISNPFSRLALSDKDSPYALVVNRFLGNKNQLEKNTLQINSRRLLKVFREVVAFYPSVLADFASPFELMGLFQILLHYWEELDERRQTTKDADERMHLNLLLDFMKHEIGPERERLLGMLRKNQIAFRNAWCIFRPGDLVYTEFMGHPWLLRCQKTAYEASTKLGPYMEVHCLYTDHDGTVAGESSHVFKNIPENMLCLRKPGYHH</sequence>